<dbReference type="SUPFAM" id="SSF51735">
    <property type="entry name" value="NAD(P)-binding Rossmann-fold domains"/>
    <property type="match status" value="1"/>
</dbReference>
<feature type="region of interest" description="Disordered" evidence="1">
    <location>
        <begin position="161"/>
        <end position="197"/>
    </location>
</feature>
<dbReference type="EMBL" id="CADCUS010000519">
    <property type="protein sequence ID" value="CAA9437372.1"/>
    <property type="molecule type" value="Genomic_DNA"/>
</dbReference>
<organism evidence="2">
    <name type="scientific">uncultured Pseudonocardia sp</name>
    <dbReference type="NCBI Taxonomy" id="211455"/>
    <lineage>
        <taxon>Bacteria</taxon>
        <taxon>Bacillati</taxon>
        <taxon>Actinomycetota</taxon>
        <taxon>Actinomycetes</taxon>
        <taxon>Pseudonocardiales</taxon>
        <taxon>Pseudonocardiaceae</taxon>
        <taxon>Pseudonocardia</taxon>
        <taxon>environmental samples</taxon>
    </lineage>
</organism>
<reference evidence="2" key="1">
    <citation type="submission" date="2020-02" db="EMBL/GenBank/DDBJ databases">
        <authorList>
            <person name="Meier V. D."/>
        </authorList>
    </citation>
    <scope>NUCLEOTIDE SEQUENCE</scope>
    <source>
        <strain evidence="2">AVDCRST_MAG66</strain>
    </source>
</reference>
<feature type="compositionally biased region" description="Basic residues" evidence="1">
    <location>
        <begin position="91"/>
        <end position="103"/>
    </location>
</feature>
<protein>
    <recommendedName>
        <fullName evidence="3">SDR family NAD(P)-dependent oxidoreductase</fullName>
    </recommendedName>
</protein>
<evidence type="ECO:0008006" key="3">
    <source>
        <dbReference type="Google" id="ProtNLM"/>
    </source>
</evidence>
<feature type="compositionally biased region" description="Basic and acidic residues" evidence="1">
    <location>
        <begin position="164"/>
        <end position="182"/>
    </location>
</feature>
<proteinExistence type="predicted"/>
<feature type="region of interest" description="Disordered" evidence="1">
    <location>
        <begin position="65"/>
        <end position="142"/>
    </location>
</feature>
<sequence length="383" mass="41039">MREAQVSAAVVAAEQQFGALHLAFNNNAGVQAAPAPLHEVDPGEAQRVLDVNLFGVYRALRHEVPAHPAGPDRGAGGDRPPRGVAALRPGLLRHRRGHGRGRGLHGGVTGHGRPVRGLDHPGRPRPARRAAHDDPHGPVEDEGQVVQDGALASVEGDALGDQHGVARGETGGRRQCRREGARPHGLGRRTELQPAARRQCRVERLLPEVGRGQRRGVGLGDPGDLVDGSGSVEAAQALQPQAARPRRRAQRRPDRARENGGAGVEQAGRDRDALVLQLGLEAGQVAQVEGRPGPRRRRHERAATRLLDEHVLVLQALQSLPQGHQRDLVLTAQHQLRRQRSTGTELAARDPPEQVGPDVEVLRATACHADLPGTRPEVDCGRS</sequence>
<dbReference type="AlphaFoldDB" id="A0A6J4Q808"/>
<gene>
    <name evidence="2" type="ORF">AVDCRST_MAG66-3703</name>
</gene>
<evidence type="ECO:0000313" key="2">
    <source>
        <dbReference type="EMBL" id="CAA9437372.1"/>
    </source>
</evidence>
<dbReference type="InterPro" id="IPR036291">
    <property type="entry name" value="NAD(P)-bd_dom_sf"/>
</dbReference>
<feature type="region of interest" description="Disordered" evidence="1">
    <location>
        <begin position="235"/>
        <end position="269"/>
    </location>
</feature>
<evidence type="ECO:0000256" key="1">
    <source>
        <dbReference type="SAM" id="MobiDB-lite"/>
    </source>
</evidence>
<accession>A0A6J4Q808</accession>
<feature type="compositionally biased region" description="Basic and acidic residues" evidence="1">
    <location>
        <begin position="130"/>
        <end position="139"/>
    </location>
</feature>
<name>A0A6J4Q808_9PSEU</name>
<dbReference type="Gene3D" id="3.40.50.720">
    <property type="entry name" value="NAD(P)-binding Rossmann-like Domain"/>
    <property type="match status" value="1"/>
</dbReference>